<accession>A0A4U3MD05</accession>
<dbReference type="PANTHER" id="PTHR43781">
    <property type="entry name" value="SACCHAROPINE DEHYDROGENASE"/>
    <property type="match status" value="1"/>
</dbReference>
<evidence type="ECO:0000313" key="2">
    <source>
        <dbReference type="EMBL" id="TKK86292.1"/>
    </source>
</evidence>
<protein>
    <submittedName>
        <fullName evidence="2">Saccharopine dehydrogenase</fullName>
    </submittedName>
</protein>
<evidence type="ECO:0000313" key="3">
    <source>
        <dbReference type="Proteomes" id="UP000308705"/>
    </source>
</evidence>
<proteinExistence type="predicted"/>
<dbReference type="RefSeq" id="WP_137249064.1">
    <property type="nucleotide sequence ID" value="NZ_SZQA01000022.1"/>
</dbReference>
<name>A0A4U3MD05_9ACTN</name>
<dbReference type="AlphaFoldDB" id="A0A4U3MD05"/>
<dbReference type="EMBL" id="SZQA01000022">
    <property type="protein sequence ID" value="TKK86292.1"/>
    <property type="molecule type" value="Genomic_DNA"/>
</dbReference>
<dbReference type="Proteomes" id="UP000308705">
    <property type="component" value="Unassembled WGS sequence"/>
</dbReference>
<gene>
    <name evidence="2" type="ORF">FDA94_22515</name>
</gene>
<dbReference type="Gene3D" id="3.40.50.720">
    <property type="entry name" value="NAD(P)-binding Rossmann-like Domain"/>
    <property type="match status" value="1"/>
</dbReference>
<dbReference type="Pfam" id="PF03435">
    <property type="entry name" value="Sacchrp_dh_NADP"/>
    <property type="match status" value="1"/>
</dbReference>
<sequence>MTTPRIVLFGATGYTGRLTAKALVALGAEPLLAGRDPARLADLASSLPGTLPTAVADATRPRSVARLLRPGDVLVSTVGPFLRWGDAAVMAAIEAGAVYLDSTGEPPFVKRVFQRHGPEAAAAGATLIPAFGYDYVPGNLAAALALRKAGNDAIRVDVGYFLRGNVAKRASAGTRASALSMILEPMYGFRDGRIVRETGRTRAFAFGARRRHGIAMGASEHFALPRTHPRLREVNVYLGWLGGLTRAAGVFARATPVLRALPGSKRLLAAMAERAARSANLEAPPIASQTIAEAYADDGTLLATVRLNGGDPYDLTARMLAWGATSALVGGVGGIGALGPAEAFGLDALADGCASAGLTP</sequence>
<organism evidence="2 3">
    <name type="scientific">Herbidospora galbida</name>
    <dbReference type="NCBI Taxonomy" id="2575442"/>
    <lineage>
        <taxon>Bacteria</taxon>
        <taxon>Bacillati</taxon>
        <taxon>Actinomycetota</taxon>
        <taxon>Actinomycetes</taxon>
        <taxon>Streptosporangiales</taxon>
        <taxon>Streptosporangiaceae</taxon>
        <taxon>Herbidospora</taxon>
    </lineage>
</organism>
<dbReference type="InterPro" id="IPR005097">
    <property type="entry name" value="Sacchrp_dh_NADP-bd"/>
</dbReference>
<dbReference type="OrthoDB" id="4369409at2"/>
<dbReference type="SUPFAM" id="SSF51735">
    <property type="entry name" value="NAD(P)-binding Rossmann-fold domains"/>
    <property type="match status" value="1"/>
</dbReference>
<evidence type="ECO:0000259" key="1">
    <source>
        <dbReference type="Pfam" id="PF03435"/>
    </source>
</evidence>
<dbReference type="InterPro" id="IPR036291">
    <property type="entry name" value="NAD(P)-bd_dom_sf"/>
</dbReference>
<comment type="caution">
    <text evidence="2">The sequence shown here is derived from an EMBL/GenBank/DDBJ whole genome shotgun (WGS) entry which is preliminary data.</text>
</comment>
<feature type="domain" description="Saccharopine dehydrogenase NADP binding" evidence="1">
    <location>
        <begin position="6"/>
        <end position="128"/>
    </location>
</feature>
<dbReference type="PANTHER" id="PTHR43781:SF1">
    <property type="entry name" value="SACCHAROPINE DEHYDROGENASE"/>
    <property type="match status" value="1"/>
</dbReference>
<keyword evidence="3" id="KW-1185">Reference proteome</keyword>
<reference evidence="2 3" key="1">
    <citation type="submission" date="2019-04" db="EMBL/GenBank/DDBJ databases">
        <title>Herbidospora sp. NEAU-GS14.nov., a novel actinomycete isolated from soil.</title>
        <authorList>
            <person name="Han L."/>
        </authorList>
    </citation>
    <scope>NUCLEOTIDE SEQUENCE [LARGE SCALE GENOMIC DNA]</scope>
    <source>
        <strain evidence="2 3">NEAU-GS14</strain>
    </source>
</reference>